<dbReference type="GO" id="GO:0005634">
    <property type="term" value="C:nucleus"/>
    <property type="evidence" value="ECO:0007669"/>
    <property type="project" value="UniProtKB-SubCell"/>
</dbReference>
<dbReference type="InterPro" id="IPR033467">
    <property type="entry name" value="Tesmin/TSO1-like_CXC"/>
</dbReference>
<dbReference type="InterPro" id="IPR028307">
    <property type="entry name" value="Lin-54_fam"/>
</dbReference>
<dbReference type="GO" id="GO:0006355">
    <property type="term" value="P:regulation of DNA-templated transcription"/>
    <property type="evidence" value="ECO:0007669"/>
    <property type="project" value="TreeGrafter"/>
</dbReference>
<accession>A0A8S1VV91</accession>
<dbReference type="PANTHER" id="PTHR12446">
    <property type="entry name" value="TESMIN/TSO1-RELATED"/>
    <property type="match status" value="1"/>
</dbReference>
<sequence length="254" mass="30127">MSGFFKQKQLNDYEFKTPKKVQQQQQENISTIEEFGLKDSPQLFQNKSIQTQKNEQKLEEKVNKIIRRIKFDDDQLVIKKDQSIFRQKRTTNKEYKVNSSYTLDLINSIEIRRDNVIVNKLEKVQTSEHLQQQYQNIRNESITCRCKKTKCIKYYCECFQYGQECSFKCECSGCCNKQVKQSSGKIQLVSPTIEYQGCKCQKQNCSKKYCECLKRNQRCTDQCKCIDNCSNQLHQIKPQILDFSQLLSQFEDRT</sequence>
<dbReference type="EMBL" id="CAJJDO010000075">
    <property type="protein sequence ID" value="CAD8180751.1"/>
    <property type="molecule type" value="Genomic_DNA"/>
</dbReference>
<gene>
    <name evidence="5" type="ORF">PPENT_87.1.T0750012</name>
</gene>
<dbReference type="OrthoDB" id="295640at2759"/>
<evidence type="ECO:0000256" key="3">
    <source>
        <dbReference type="ARBA" id="ARBA00023242"/>
    </source>
</evidence>
<proteinExistence type="inferred from homology"/>
<evidence type="ECO:0000259" key="4">
    <source>
        <dbReference type="PROSITE" id="PS51634"/>
    </source>
</evidence>
<comment type="similarity">
    <text evidence="2">Belongs to the lin-54 family.</text>
</comment>
<dbReference type="Pfam" id="PF03638">
    <property type="entry name" value="TCR"/>
    <property type="match status" value="2"/>
</dbReference>
<keyword evidence="6" id="KW-1185">Reference proteome</keyword>
<dbReference type="Proteomes" id="UP000689195">
    <property type="component" value="Unassembled WGS sequence"/>
</dbReference>
<dbReference type="AlphaFoldDB" id="A0A8S1VV91"/>
<protein>
    <recommendedName>
        <fullName evidence="4">CRC domain-containing protein</fullName>
    </recommendedName>
</protein>
<dbReference type="InterPro" id="IPR005172">
    <property type="entry name" value="CRC"/>
</dbReference>
<comment type="caution">
    <text evidence="5">The sequence shown here is derived from an EMBL/GenBank/DDBJ whole genome shotgun (WGS) entry which is preliminary data.</text>
</comment>
<dbReference type="PROSITE" id="PS51634">
    <property type="entry name" value="CRC"/>
    <property type="match status" value="1"/>
</dbReference>
<organism evidence="5 6">
    <name type="scientific">Paramecium pentaurelia</name>
    <dbReference type="NCBI Taxonomy" id="43138"/>
    <lineage>
        <taxon>Eukaryota</taxon>
        <taxon>Sar</taxon>
        <taxon>Alveolata</taxon>
        <taxon>Ciliophora</taxon>
        <taxon>Intramacronucleata</taxon>
        <taxon>Oligohymenophorea</taxon>
        <taxon>Peniculida</taxon>
        <taxon>Parameciidae</taxon>
        <taxon>Paramecium</taxon>
    </lineage>
</organism>
<evidence type="ECO:0000313" key="6">
    <source>
        <dbReference type="Proteomes" id="UP000689195"/>
    </source>
</evidence>
<dbReference type="PANTHER" id="PTHR12446:SF34">
    <property type="entry name" value="PROTEIN LIN-54 HOMOLOG"/>
    <property type="match status" value="1"/>
</dbReference>
<evidence type="ECO:0000256" key="2">
    <source>
        <dbReference type="ARBA" id="ARBA00007267"/>
    </source>
</evidence>
<evidence type="ECO:0000313" key="5">
    <source>
        <dbReference type="EMBL" id="CAD8180751.1"/>
    </source>
</evidence>
<reference evidence="5" key="1">
    <citation type="submission" date="2021-01" db="EMBL/GenBank/DDBJ databases">
        <authorList>
            <consortium name="Genoscope - CEA"/>
            <person name="William W."/>
        </authorList>
    </citation>
    <scope>NUCLEOTIDE SEQUENCE</scope>
</reference>
<comment type="subcellular location">
    <subcellularLocation>
        <location evidence="1">Nucleus</location>
    </subcellularLocation>
</comment>
<evidence type="ECO:0000256" key="1">
    <source>
        <dbReference type="ARBA" id="ARBA00004123"/>
    </source>
</evidence>
<feature type="domain" description="CRC" evidence="4">
    <location>
        <begin position="140"/>
        <end position="234"/>
    </location>
</feature>
<name>A0A8S1VV91_9CILI</name>
<dbReference type="SMART" id="SM01114">
    <property type="entry name" value="CXC"/>
    <property type="match status" value="2"/>
</dbReference>
<keyword evidence="3" id="KW-0539">Nucleus</keyword>